<evidence type="ECO:0008006" key="4">
    <source>
        <dbReference type="Google" id="ProtNLM"/>
    </source>
</evidence>
<feature type="transmembrane region" description="Helical" evidence="1">
    <location>
        <begin position="60"/>
        <end position="82"/>
    </location>
</feature>
<accession>A0ABX0U0Y8</accession>
<name>A0ABX0U0Y8_9SPHN</name>
<keyword evidence="1" id="KW-1133">Transmembrane helix</keyword>
<evidence type="ECO:0000313" key="2">
    <source>
        <dbReference type="EMBL" id="NIJ23755.1"/>
    </source>
</evidence>
<reference evidence="2 3" key="1">
    <citation type="submission" date="2020-03" db="EMBL/GenBank/DDBJ databases">
        <title>Genomic Encyclopedia of Type Strains, Phase IV (KMG-IV): sequencing the most valuable type-strain genomes for metagenomic binning, comparative biology and taxonomic classification.</title>
        <authorList>
            <person name="Goeker M."/>
        </authorList>
    </citation>
    <scope>NUCLEOTIDE SEQUENCE [LARGE SCALE GENOMIC DNA]</scope>
    <source>
        <strain evidence="2 3">DSM 22753</strain>
    </source>
</reference>
<keyword evidence="1" id="KW-0812">Transmembrane</keyword>
<sequence>MVAFASRQSMNLSVAQLAAAVVAGLVLLAIAIAPAETLEALVMASGLPAVLPAAAAPLGLTARAALLFVAACGFGALGWALVQLGFGVRRTPDLDTDDVAELPSIRRADAHPDAPARAPVRAARDLGDPFAADLAAFAAEPGDDEIALPADLDTPLAAFDPGAVRPIPLTADRPARLDAGERIETFELTPARRPAPVLAAPPVDIEPAAEAPIAGPETEATIHALLARLERGVERRRRSPAPPQIHAALDSLRHAVGA</sequence>
<gene>
    <name evidence="2" type="ORF">FHT01_001297</name>
</gene>
<dbReference type="RefSeq" id="WP_140231371.1">
    <property type="nucleotide sequence ID" value="NZ_VDYR01000002.1"/>
</dbReference>
<dbReference type="Proteomes" id="UP000788153">
    <property type="component" value="Unassembled WGS sequence"/>
</dbReference>
<proteinExistence type="predicted"/>
<protein>
    <recommendedName>
        <fullName evidence="4">Meckel syndrome type 1 protein</fullName>
    </recommendedName>
</protein>
<comment type="caution">
    <text evidence="2">The sequence shown here is derived from an EMBL/GenBank/DDBJ whole genome shotgun (WGS) entry which is preliminary data.</text>
</comment>
<keyword evidence="3" id="KW-1185">Reference proteome</keyword>
<keyword evidence="1" id="KW-0472">Membrane</keyword>
<evidence type="ECO:0000313" key="3">
    <source>
        <dbReference type="Proteomes" id="UP000788153"/>
    </source>
</evidence>
<organism evidence="2 3">
    <name type="scientific">Sphingomonas japonica</name>
    <dbReference type="NCBI Taxonomy" id="511662"/>
    <lineage>
        <taxon>Bacteria</taxon>
        <taxon>Pseudomonadati</taxon>
        <taxon>Pseudomonadota</taxon>
        <taxon>Alphaproteobacteria</taxon>
        <taxon>Sphingomonadales</taxon>
        <taxon>Sphingomonadaceae</taxon>
        <taxon>Sphingomonas</taxon>
    </lineage>
</organism>
<evidence type="ECO:0000256" key="1">
    <source>
        <dbReference type="SAM" id="Phobius"/>
    </source>
</evidence>
<dbReference type="EMBL" id="JAASQP010000001">
    <property type="protein sequence ID" value="NIJ23755.1"/>
    <property type="molecule type" value="Genomic_DNA"/>
</dbReference>